<gene>
    <name evidence="1" type="ORF">SAMN02927923_02876</name>
</gene>
<evidence type="ECO:0008006" key="3">
    <source>
        <dbReference type="Google" id="ProtNLM"/>
    </source>
</evidence>
<dbReference type="Proteomes" id="UP000199569">
    <property type="component" value="Unassembled WGS sequence"/>
</dbReference>
<dbReference type="OrthoDB" id="8020622at2"/>
<organism evidence="1 2">
    <name type="scientific">Microvirga guangxiensis</name>
    <dbReference type="NCBI Taxonomy" id="549386"/>
    <lineage>
        <taxon>Bacteria</taxon>
        <taxon>Pseudomonadati</taxon>
        <taxon>Pseudomonadota</taxon>
        <taxon>Alphaproteobacteria</taxon>
        <taxon>Hyphomicrobiales</taxon>
        <taxon>Methylobacteriaceae</taxon>
        <taxon>Microvirga</taxon>
    </lineage>
</organism>
<dbReference type="STRING" id="549386.SAMN02927923_02876"/>
<sequence>MLTLLSSFLGRERPVATHRELLSLRDLDDHLLRDIGLRRIELHVVPVERLLPACCSGATRRWAEFVARLRNTLSPQPVPCCQS</sequence>
<dbReference type="RefSeq" id="WP_091135705.1">
    <property type="nucleotide sequence ID" value="NZ_FMVJ01000008.1"/>
</dbReference>
<protein>
    <recommendedName>
        <fullName evidence="3">DUF1127 domain-containing protein</fullName>
    </recommendedName>
</protein>
<reference evidence="1 2" key="1">
    <citation type="submission" date="2016-10" db="EMBL/GenBank/DDBJ databases">
        <authorList>
            <person name="de Groot N.N."/>
        </authorList>
    </citation>
    <scope>NUCLEOTIDE SEQUENCE [LARGE SCALE GENOMIC DNA]</scope>
    <source>
        <strain evidence="1 2">CGMCC 1.7666</strain>
    </source>
</reference>
<dbReference type="AlphaFoldDB" id="A0A1G5JY16"/>
<accession>A0A1G5JY16</accession>
<evidence type="ECO:0000313" key="1">
    <source>
        <dbReference type="EMBL" id="SCY92811.1"/>
    </source>
</evidence>
<proteinExistence type="predicted"/>
<evidence type="ECO:0000313" key="2">
    <source>
        <dbReference type="Proteomes" id="UP000199569"/>
    </source>
</evidence>
<name>A0A1G5JY16_9HYPH</name>
<dbReference type="EMBL" id="FMVJ01000008">
    <property type="protein sequence ID" value="SCY92811.1"/>
    <property type="molecule type" value="Genomic_DNA"/>
</dbReference>
<keyword evidence="2" id="KW-1185">Reference proteome</keyword>